<dbReference type="Pfam" id="PF00809">
    <property type="entry name" value="Pterin_bind"/>
    <property type="match status" value="1"/>
</dbReference>
<dbReference type="GO" id="GO:0046656">
    <property type="term" value="P:folic acid biosynthetic process"/>
    <property type="evidence" value="ECO:0007669"/>
    <property type="project" value="UniProtKB-KW"/>
</dbReference>
<keyword evidence="2" id="KW-0460">Magnesium</keyword>
<evidence type="ECO:0000256" key="3">
    <source>
        <dbReference type="SAM" id="MobiDB-lite"/>
    </source>
</evidence>
<dbReference type="PROSITE" id="PS50972">
    <property type="entry name" value="PTERIN_BINDING"/>
    <property type="match status" value="1"/>
</dbReference>
<dbReference type="InterPro" id="IPR045031">
    <property type="entry name" value="DHP_synth-like"/>
</dbReference>
<keyword evidence="6" id="KW-1185">Reference proteome</keyword>
<comment type="caution">
    <text evidence="5">The sequence shown here is derived from an EMBL/GenBank/DDBJ whole genome shotgun (WGS) entry which is preliminary data.</text>
</comment>
<dbReference type="EC" id="2.5.1.15" evidence="2"/>
<keyword evidence="2" id="KW-0289">Folate biosynthesis</keyword>
<dbReference type="PROSITE" id="PS00792">
    <property type="entry name" value="DHPS_1"/>
    <property type="match status" value="1"/>
</dbReference>
<dbReference type="GO" id="GO:0046872">
    <property type="term" value="F:metal ion binding"/>
    <property type="evidence" value="ECO:0007669"/>
    <property type="project" value="UniProtKB-KW"/>
</dbReference>
<dbReference type="GO" id="GO:0046654">
    <property type="term" value="P:tetrahydrofolate biosynthetic process"/>
    <property type="evidence" value="ECO:0007669"/>
    <property type="project" value="UniProtKB-UniPathway"/>
</dbReference>
<evidence type="ECO:0000259" key="4">
    <source>
        <dbReference type="PROSITE" id="PS50972"/>
    </source>
</evidence>
<gene>
    <name evidence="5" type="primary">folP</name>
    <name evidence="5" type="ORF">GB881_03875</name>
</gene>
<comment type="similarity">
    <text evidence="1 2">Belongs to the DHPS family.</text>
</comment>
<evidence type="ECO:0000256" key="1">
    <source>
        <dbReference type="ARBA" id="ARBA00009503"/>
    </source>
</evidence>
<comment type="pathway">
    <text evidence="2">Cofactor biosynthesis; tetrahydrofolate biosynthesis; 7,8-dihydrofolate from 2-amino-4-hydroxy-6-hydroxymethyl-7,8-dihydropteridine diphosphate and 4-aminobenzoate: step 1/2.</text>
</comment>
<evidence type="ECO:0000313" key="6">
    <source>
        <dbReference type="Proteomes" id="UP000437709"/>
    </source>
</evidence>
<dbReference type="UniPathway" id="UPA00077">
    <property type="reaction ID" value="UER00156"/>
</dbReference>
<dbReference type="Proteomes" id="UP000437709">
    <property type="component" value="Unassembled WGS sequence"/>
</dbReference>
<name>A0A6N7ECP3_9MICO</name>
<dbReference type="SUPFAM" id="SSF51717">
    <property type="entry name" value="Dihydropteroate synthetase-like"/>
    <property type="match status" value="1"/>
</dbReference>
<dbReference type="NCBIfam" id="TIGR01496">
    <property type="entry name" value="DHPS"/>
    <property type="match status" value="1"/>
</dbReference>
<dbReference type="InterPro" id="IPR011005">
    <property type="entry name" value="Dihydropteroate_synth-like_sf"/>
</dbReference>
<feature type="region of interest" description="Disordered" evidence="3">
    <location>
        <begin position="1"/>
        <end position="26"/>
    </location>
</feature>
<proteinExistence type="inferred from homology"/>
<dbReference type="EMBL" id="WHPC01000008">
    <property type="protein sequence ID" value="MPV36192.1"/>
    <property type="molecule type" value="Genomic_DNA"/>
</dbReference>
<protein>
    <recommendedName>
        <fullName evidence="2">Dihydropteroate synthase</fullName>
        <shortName evidence="2">DHPS</shortName>
        <ecNumber evidence="2">2.5.1.15</ecNumber>
    </recommendedName>
    <alternativeName>
        <fullName evidence="2">Dihydropteroate pyrophosphorylase</fullName>
    </alternativeName>
</protein>
<accession>A0A6N7ECP3</accession>
<comment type="function">
    <text evidence="2">Catalyzes the condensation of para-aminobenzoate (pABA) with 6-hydroxymethyl-7,8-dihydropterin diphosphate (DHPt-PP) to form 7,8-dihydropteroate (H2Pte), the immediate precursor of folate derivatives.</text>
</comment>
<sequence>MTTPVDTTPPAVGTRPVATSRALTGPAPTIAPRRRIGVRTFDLATQVAVMAIVNRTPDSFYDRGRTFALDAAVAGALRAVEQGADWVDIGGVPFSPDTPPVSVAEELDRVLPVVQAVRATSDVVISVDTYRPEVAARCVAAGADVVNDTSGLREPAMADVVAATGATIVIAHSLAAPHTHHPRPTYGDVVTEVADFLRQRVELARARGVRDEQIVIDPGHDLNKNTDHSLELIRRLPEIAALGYPTLVALSRKDFVGETLGRPRSDRLPGSLAAAALCVLGGARIVRTHDVAATVDAVRMTEAVLGLRRPVEHRHNR</sequence>
<evidence type="ECO:0000256" key="2">
    <source>
        <dbReference type="RuleBase" id="RU361205"/>
    </source>
</evidence>
<dbReference type="GO" id="GO:0005829">
    <property type="term" value="C:cytosol"/>
    <property type="evidence" value="ECO:0007669"/>
    <property type="project" value="TreeGrafter"/>
</dbReference>
<dbReference type="InterPro" id="IPR000489">
    <property type="entry name" value="Pterin-binding_dom"/>
</dbReference>
<feature type="domain" description="Pterin-binding" evidence="4">
    <location>
        <begin position="47"/>
        <end position="299"/>
    </location>
</feature>
<keyword evidence="2" id="KW-0479">Metal-binding</keyword>
<dbReference type="AlphaFoldDB" id="A0A6N7ECP3"/>
<dbReference type="CDD" id="cd00739">
    <property type="entry name" value="DHPS"/>
    <property type="match status" value="1"/>
</dbReference>
<dbReference type="InterPro" id="IPR006390">
    <property type="entry name" value="DHP_synth_dom"/>
</dbReference>
<dbReference type="PANTHER" id="PTHR20941">
    <property type="entry name" value="FOLATE SYNTHESIS PROTEINS"/>
    <property type="match status" value="1"/>
</dbReference>
<dbReference type="GO" id="GO:0004156">
    <property type="term" value="F:dihydropteroate synthase activity"/>
    <property type="evidence" value="ECO:0007669"/>
    <property type="project" value="UniProtKB-EC"/>
</dbReference>
<reference evidence="5 6" key="1">
    <citation type="submission" date="2019-10" db="EMBL/GenBank/DDBJ databases">
        <title>Georgenia wutianyii sp. nov. and Georgenia yuyongxinii sp. nov. isolated from plateau pika (Ochotona curzoniae) in the Qinghai-Tibet plateau of China.</title>
        <authorList>
            <person name="Tian Z."/>
        </authorList>
    </citation>
    <scope>NUCLEOTIDE SEQUENCE [LARGE SCALE GENOMIC DNA]</scope>
    <source>
        <strain evidence="5 6">JCM 19765</strain>
    </source>
</reference>
<keyword evidence="2 5" id="KW-0808">Transferase</keyword>
<evidence type="ECO:0000313" key="5">
    <source>
        <dbReference type="EMBL" id="MPV36192.1"/>
    </source>
</evidence>
<comment type="cofactor">
    <cofactor evidence="2">
        <name>Mg(2+)</name>
        <dbReference type="ChEBI" id="CHEBI:18420"/>
    </cofactor>
</comment>
<dbReference type="Gene3D" id="3.20.20.20">
    <property type="entry name" value="Dihydropteroate synthase-like"/>
    <property type="match status" value="1"/>
</dbReference>
<organism evidence="5 6">
    <name type="scientific">Georgenia subflava</name>
    <dbReference type="NCBI Taxonomy" id="1622177"/>
    <lineage>
        <taxon>Bacteria</taxon>
        <taxon>Bacillati</taxon>
        <taxon>Actinomycetota</taxon>
        <taxon>Actinomycetes</taxon>
        <taxon>Micrococcales</taxon>
        <taxon>Bogoriellaceae</taxon>
        <taxon>Georgenia</taxon>
    </lineage>
</organism>
<dbReference type="OrthoDB" id="9811744at2"/>
<dbReference type="PANTHER" id="PTHR20941:SF8">
    <property type="entry name" value="INACTIVE DIHYDROPTEROATE SYNTHASE 2"/>
    <property type="match status" value="1"/>
</dbReference>